<keyword evidence="1" id="KW-0812">Transmembrane</keyword>
<protein>
    <submittedName>
        <fullName evidence="2">SRPBCC family protein</fullName>
    </submittedName>
</protein>
<dbReference type="SUPFAM" id="SSF55961">
    <property type="entry name" value="Bet v1-like"/>
    <property type="match status" value="1"/>
</dbReference>
<organism evidence="2 3">
    <name type="scientific">Aliikangiella maris</name>
    <dbReference type="NCBI Taxonomy" id="3162458"/>
    <lineage>
        <taxon>Bacteria</taxon>
        <taxon>Pseudomonadati</taxon>
        <taxon>Pseudomonadota</taxon>
        <taxon>Gammaproteobacteria</taxon>
        <taxon>Oceanospirillales</taxon>
        <taxon>Pleioneaceae</taxon>
        <taxon>Aliikangiella</taxon>
    </lineage>
</organism>
<dbReference type="InterPro" id="IPR023393">
    <property type="entry name" value="START-like_dom_sf"/>
</dbReference>
<sequence>MRTFLKIFGVFMLIFVIVGLILDNQVNVSREVKINAPPQKIHQLVNDLNQWPSWTPWIDMDPSIKTTVGAISQGVGASQSWVGESGSGKLTFTQSSPETGVVYDLVFDGDPTVYQAGMRYYPEGDKTRVVWYMQGEMQPIVIGNYFAQLMDTFVGESFASGLNKLKALAEK</sequence>
<dbReference type="Proteomes" id="UP001548189">
    <property type="component" value="Unassembled WGS sequence"/>
</dbReference>
<keyword evidence="1" id="KW-0472">Membrane</keyword>
<dbReference type="Gene3D" id="3.30.530.20">
    <property type="match status" value="1"/>
</dbReference>
<keyword evidence="1" id="KW-1133">Transmembrane helix</keyword>
<dbReference type="InterPro" id="IPR019587">
    <property type="entry name" value="Polyketide_cyclase/dehydratase"/>
</dbReference>
<evidence type="ECO:0000313" key="3">
    <source>
        <dbReference type="Proteomes" id="UP001548189"/>
    </source>
</evidence>
<evidence type="ECO:0000313" key="2">
    <source>
        <dbReference type="EMBL" id="MET1255289.1"/>
    </source>
</evidence>
<proteinExistence type="predicted"/>
<accession>A0ABV2BTQ7</accession>
<keyword evidence="3" id="KW-1185">Reference proteome</keyword>
<feature type="transmembrane region" description="Helical" evidence="1">
    <location>
        <begin position="5"/>
        <end position="22"/>
    </location>
</feature>
<dbReference type="CDD" id="cd07818">
    <property type="entry name" value="SRPBCC_1"/>
    <property type="match status" value="1"/>
</dbReference>
<dbReference type="Pfam" id="PF10604">
    <property type="entry name" value="Polyketide_cyc2"/>
    <property type="match status" value="1"/>
</dbReference>
<dbReference type="EMBL" id="JBEVCJ010000008">
    <property type="protein sequence ID" value="MET1255289.1"/>
    <property type="molecule type" value="Genomic_DNA"/>
</dbReference>
<evidence type="ECO:0000256" key="1">
    <source>
        <dbReference type="SAM" id="Phobius"/>
    </source>
</evidence>
<gene>
    <name evidence="2" type="ORF">ABVT43_09150</name>
</gene>
<dbReference type="RefSeq" id="WP_353895872.1">
    <property type="nucleotide sequence ID" value="NZ_JBEVCJ010000008.1"/>
</dbReference>
<comment type="caution">
    <text evidence="2">The sequence shown here is derived from an EMBL/GenBank/DDBJ whole genome shotgun (WGS) entry which is preliminary data.</text>
</comment>
<name>A0ABV2BTQ7_9GAMM</name>
<reference evidence="2 3" key="1">
    <citation type="submission" date="2024-06" db="EMBL/GenBank/DDBJ databases">
        <authorList>
            <person name="Li F."/>
        </authorList>
    </citation>
    <scope>NUCLEOTIDE SEQUENCE [LARGE SCALE GENOMIC DNA]</scope>
    <source>
        <strain evidence="2 3">GXAS 311</strain>
    </source>
</reference>